<proteinExistence type="inferred from homology"/>
<accession>A0A850ELR6</accession>
<comment type="caution">
    <text evidence="7">The sequence shown here is derived from an EMBL/GenBank/DDBJ whole genome shotgun (WGS) entry which is preliminary data.</text>
</comment>
<evidence type="ECO:0000313" key="7">
    <source>
        <dbReference type="EMBL" id="NUU59512.1"/>
    </source>
</evidence>
<evidence type="ECO:0000313" key="8">
    <source>
        <dbReference type="Proteomes" id="UP000564806"/>
    </source>
</evidence>
<dbReference type="FunFam" id="3.20.10.10:FF:000002">
    <property type="entry name" value="D-alanine aminotransferase"/>
    <property type="match status" value="1"/>
</dbReference>
<dbReference type="AlphaFoldDB" id="A0A850ELR6"/>
<dbReference type="GO" id="GO:0005829">
    <property type="term" value="C:cytosol"/>
    <property type="evidence" value="ECO:0007669"/>
    <property type="project" value="TreeGrafter"/>
</dbReference>
<dbReference type="InterPro" id="IPR043132">
    <property type="entry name" value="BCAT-like_C"/>
</dbReference>
<evidence type="ECO:0000256" key="3">
    <source>
        <dbReference type="ARBA" id="ARBA00011738"/>
    </source>
</evidence>
<comment type="subunit">
    <text evidence="3">Homodimer.</text>
</comment>
<evidence type="ECO:0000256" key="6">
    <source>
        <dbReference type="RuleBase" id="RU004516"/>
    </source>
</evidence>
<evidence type="ECO:0000256" key="2">
    <source>
        <dbReference type="ARBA" id="ARBA00009320"/>
    </source>
</evidence>
<dbReference type="RefSeq" id="WP_175370197.1">
    <property type="nucleotide sequence ID" value="NZ_JABWCS010000188.1"/>
</dbReference>
<gene>
    <name evidence="7" type="primary">pabC</name>
    <name evidence="7" type="ORF">HPT30_03970</name>
</gene>
<dbReference type="InterPro" id="IPR043131">
    <property type="entry name" value="BCAT-like_N"/>
</dbReference>
<dbReference type="EMBL" id="JABWCS010000188">
    <property type="protein sequence ID" value="NUU59512.1"/>
    <property type="molecule type" value="Genomic_DNA"/>
</dbReference>
<keyword evidence="8" id="KW-1185">Reference proteome</keyword>
<dbReference type="InterPro" id="IPR050571">
    <property type="entry name" value="Class-IV_PLP-Dep_Aminotrnsfr"/>
</dbReference>
<evidence type="ECO:0000256" key="1">
    <source>
        <dbReference type="ARBA" id="ARBA00001933"/>
    </source>
</evidence>
<dbReference type="PANTHER" id="PTHR42743:SF11">
    <property type="entry name" value="AMINODEOXYCHORISMATE LYASE"/>
    <property type="match status" value="1"/>
</dbReference>
<dbReference type="InterPro" id="IPR036038">
    <property type="entry name" value="Aminotransferase-like"/>
</dbReference>
<dbReference type="PROSITE" id="PS00770">
    <property type="entry name" value="AA_TRANSFER_CLASS_4"/>
    <property type="match status" value="1"/>
</dbReference>
<reference evidence="7" key="1">
    <citation type="submission" date="2020-06" db="EMBL/GenBank/DDBJ databases">
        <title>Paenibacillus sp. nov., isolated from soil.</title>
        <authorList>
            <person name="Seo Y.L."/>
        </authorList>
    </citation>
    <scope>NUCLEOTIDE SEQUENCE [LARGE SCALE GENOMIC DNA]</scope>
    <source>
        <strain evidence="7">JW14</strain>
    </source>
</reference>
<dbReference type="GO" id="GO:0008652">
    <property type="term" value="P:amino acid biosynthetic process"/>
    <property type="evidence" value="ECO:0007669"/>
    <property type="project" value="UniProtKB-ARBA"/>
</dbReference>
<evidence type="ECO:0000256" key="5">
    <source>
        <dbReference type="RuleBase" id="RU004106"/>
    </source>
</evidence>
<comment type="cofactor">
    <cofactor evidence="1 6">
        <name>pyridoxal 5'-phosphate</name>
        <dbReference type="ChEBI" id="CHEBI:597326"/>
    </cofactor>
</comment>
<dbReference type="NCBIfam" id="NF005800">
    <property type="entry name" value="PRK07650.1"/>
    <property type="match status" value="1"/>
</dbReference>
<dbReference type="InterPro" id="IPR001544">
    <property type="entry name" value="Aminotrans_IV"/>
</dbReference>
<name>A0A850ELR6_9BACL</name>
<protein>
    <submittedName>
        <fullName evidence="7">Aminodeoxychorismate lyase</fullName>
        <ecNumber evidence="7">4.1.3.38</ecNumber>
    </submittedName>
</protein>
<comment type="similarity">
    <text evidence="2 5">Belongs to the class-IV pyridoxal-phosphate-dependent aminotransferase family.</text>
</comment>
<evidence type="ECO:0000256" key="4">
    <source>
        <dbReference type="ARBA" id="ARBA00022898"/>
    </source>
</evidence>
<dbReference type="InterPro" id="IPR018300">
    <property type="entry name" value="Aminotrans_IV_CS"/>
</dbReference>
<dbReference type="Gene3D" id="3.30.470.10">
    <property type="match status" value="1"/>
</dbReference>
<dbReference type="Gene3D" id="3.20.10.10">
    <property type="entry name" value="D-amino Acid Aminotransferase, subunit A, domain 2"/>
    <property type="match status" value="1"/>
</dbReference>
<dbReference type="PANTHER" id="PTHR42743">
    <property type="entry name" value="AMINO-ACID AMINOTRANSFERASE"/>
    <property type="match status" value="1"/>
</dbReference>
<dbReference type="GO" id="GO:0008696">
    <property type="term" value="F:4-amino-4-deoxychorismate lyase activity"/>
    <property type="evidence" value="ECO:0007669"/>
    <property type="project" value="UniProtKB-EC"/>
</dbReference>
<keyword evidence="4 6" id="KW-0663">Pyridoxal phosphate</keyword>
<sequence length="293" mass="32713">MNYIGINDGVVDAKEAVVSALDHGFLYGIGLFETFRTYNGAPFLLERHLQRLASGCRELGIPFEQEQGRLLQWIKRVMDKNGLQEAYIRYTVTAGEDILGLPAGDYSQPNHLLYIKELPKLSDKLYTAGKPLQLLSHRRNTPEGTQRFKSLHYMNNILAKRELSGYASSSEGAEGLMLTADGYLAEGIVSNLFFVHHNVLYTPSLSTGILPGITREMVLELASGAGMRIEEGQYDWERLRSADEAFLTNSVQELVPVNALWEQNERHTVGSGSCGVITKELISLYKERTGVKQ</sequence>
<dbReference type="GO" id="GO:0046394">
    <property type="term" value="P:carboxylic acid biosynthetic process"/>
    <property type="evidence" value="ECO:0007669"/>
    <property type="project" value="UniProtKB-ARBA"/>
</dbReference>
<dbReference type="Pfam" id="PF01063">
    <property type="entry name" value="Aminotran_4"/>
    <property type="match status" value="1"/>
</dbReference>
<dbReference type="EC" id="4.1.3.38" evidence="7"/>
<keyword evidence="7" id="KW-0456">Lyase</keyword>
<dbReference type="SUPFAM" id="SSF56752">
    <property type="entry name" value="D-aminoacid aminotransferase-like PLP-dependent enzymes"/>
    <property type="match status" value="1"/>
</dbReference>
<organism evidence="7 8">
    <name type="scientific">Paenibacillus agri</name>
    <dbReference type="NCBI Taxonomy" id="2744309"/>
    <lineage>
        <taxon>Bacteria</taxon>
        <taxon>Bacillati</taxon>
        <taxon>Bacillota</taxon>
        <taxon>Bacilli</taxon>
        <taxon>Bacillales</taxon>
        <taxon>Paenibacillaceae</taxon>
        <taxon>Paenibacillus</taxon>
    </lineage>
</organism>
<dbReference type="CDD" id="cd00449">
    <property type="entry name" value="PLPDE_IV"/>
    <property type="match status" value="1"/>
</dbReference>
<dbReference type="Proteomes" id="UP000564806">
    <property type="component" value="Unassembled WGS sequence"/>
</dbReference>